<evidence type="ECO:0000313" key="2">
    <source>
        <dbReference type="EMBL" id="GEU54379.1"/>
    </source>
</evidence>
<feature type="region of interest" description="Disordered" evidence="1">
    <location>
        <begin position="150"/>
        <end position="203"/>
    </location>
</feature>
<dbReference type="GO" id="GO:0005884">
    <property type="term" value="C:actin filament"/>
    <property type="evidence" value="ECO:0007669"/>
    <property type="project" value="TreeGrafter"/>
</dbReference>
<name>A0A6L2KZI6_TANCI</name>
<dbReference type="GO" id="GO:0051015">
    <property type="term" value="F:actin filament binding"/>
    <property type="evidence" value="ECO:0007669"/>
    <property type="project" value="TreeGrafter"/>
</dbReference>
<comment type="caution">
    <text evidence="2">The sequence shown here is derived from an EMBL/GenBank/DDBJ whole genome shotgun (WGS) entry which is preliminary data.</text>
</comment>
<feature type="compositionally biased region" description="Low complexity" evidence="1">
    <location>
        <begin position="939"/>
        <end position="971"/>
    </location>
</feature>
<feature type="compositionally biased region" description="Basic residues" evidence="1">
    <location>
        <begin position="760"/>
        <end position="769"/>
    </location>
</feature>
<feature type="region of interest" description="Disordered" evidence="1">
    <location>
        <begin position="268"/>
        <end position="289"/>
    </location>
</feature>
<sequence>MSLVSQFWVTVLIKKANDVGKLQALIDRKKVVITEDVMCQALHLDDADGVECLPNEEIFTELARVGYEKPPPKLTMVRNVDSPSKFLMYPQFLQVIINAQVEDLSSHNNQYTSPTLTQKIFANIRSVGKGFSGVETPLFAIMIVQPQSQATEEEDEVVVPTAPTPPSPLNALSSPPQTPIPTPPRAQPAPPSSPPQEQQTDTSESSMFILNTLMETCATLSQKVTQLEQDKIAQAVEILKLKKMVKKLKKQRRSNSFGLKRLRKVGTSQRVESSTETVMGAQEDASKQEGRIEAIDADEDITLVDAKTQADVELQERKDDGNAVIKEVSAADSTVFDDEEVTMTMDQTLIKMKAEKARLVDEQMAKRLHDEEVEQVAAREKQEKDDLEKDKGLQQHLKRKPASIAQARKNMIIYLKNMCGYKMEHFKGMTYDKGSFKKLKVVEVSGSHSTQDTLTNDLKEMSEEDVKNMLEIVLVSEFKVEALQVKVGGITKSYQSFKDMLKGFDREDMDALWRLVKEKFSTTVPTVDKEKALWVELTILFEPITDDVFWKLQRYTHDPLTWKLYTNCGVHHVSSTRRRDIFMLTEKNYPLSNDVIIMMLSAKLQVEEDSEMARDLVMKIFMEANKPKSRTKALENYKGSFSIPTGCIFGEVGLNTFRNNIAAHYLPYSSEYVAPPSIDVVKKWFLMIGYREEVLTKGTLRKSLLPPRWSVNNWALKPNQPKEPPFTNHMLAICALDKPLVFKALKTSSKAESVSQGVKHGAKTGHKKLVTSSKQPFVSNKEVTKGGSFKESTGSKTGHSKRRKESSLAMDSNPNRPSVSTLVDTKMHKEDQQATGGPTSLKVTSEERANPQLSSGDFIAEADPRLSASNAKVKSAQAKLKTLDALLSLLLNVTKALNKFVKGEKDTNQATISQLFQRRADKIAEAEKENMNQQPKSTTPPTTTPINPLIITTTTQMQTPLQSPPRSSSQPEGEHIKKDKGKKVMSSEEAEKKSTESDSDKEAHVTGFMVKSSKEKKLKKYDFVTEDRRHIYFSETQINNQKKLKEEAKVEAAK</sequence>
<feature type="region of interest" description="Disordered" evidence="1">
    <location>
        <begin position="379"/>
        <end position="400"/>
    </location>
</feature>
<feature type="compositionally biased region" description="Basic and acidic residues" evidence="1">
    <location>
        <begin position="985"/>
        <end position="1004"/>
    </location>
</feature>
<dbReference type="GO" id="GO:0030833">
    <property type="term" value="P:regulation of actin filament polymerization"/>
    <property type="evidence" value="ECO:0007669"/>
    <property type="project" value="TreeGrafter"/>
</dbReference>
<dbReference type="AlphaFoldDB" id="A0A6L2KZI6"/>
<organism evidence="2">
    <name type="scientific">Tanacetum cinerariifolium</name>
    <name type="common">Dalmatian daisy</name>
    <name type="synonym">Chrysanthemum cinerariifolium</name>
    <dbReference type="NCBI Taxonomy" id="118510"/>
    <lineage>
        <taxon>Eukaryota</taxon>
        <taxon>Viridiplantae</taxon>
        <taxon>Streptophyta</taxon>
        <taxon>Embryophyta</taxon>
        <taxon>Tracheophyta</taxon>
        <taxon>Spermatophyta</taxon>
        <taxon>Magnoliopsida</taxon>
        <taxon>eudicotyledons</taxon>
        <taxon>Gunneridae</taxon>
        <taxon>Pentapetalae</taxon>
        <taxon>asterids</taxon>
        <taxon>campanulids</taxon>
        <taxon>Asterales</taxon>
        <taxon>Asteraceae</taxon>
        <taxon>Asteroideae</taxon>
        <taxon>Anthemideae</taxon>
        <taxon>Anthemidinae</taxon>
        <taxon>Tanacetum</taxon>
    </lineage>
</organism>
<feature type="compositionally biased region" description="Polar residues" evidence="1">
    <location>
        <begin position="833"/>
        <end position="843"/>
    </location>
</feature>
<dbReference type="EMBL" id="BKCJ010003322">
    <property type="protein sequence ID" value="GEU54379.1"/>
    <property type="molecule type" value="Genomic_DNA"/>
</dbReference>
<protein>
    <recommendedName>
        <fullName evidence="3">Synaptobrevin, longin-like domain protein</fullName>
    </recommendedName>
</protein>
<feature type="compositionally biased region" description="Polar residues" evidence="1">
    <location>
        <begin position="809"/>
        <end position="823"/>
    </location>
</feature>
<evidence type="ECO:0000256" key="1">
    <source>
        <dbReference type="SAM" id="MobiDB-lite"/>
    </source>
</evidence>
<dbReference type="PANTHER" id="PTHR10829:SF20">
    <property type="entry name" value="ADF-H DOMAIN-CONTAINING PROTEIN"/>
    <property type="match status" value="1"/>
</dbReference>
<reference evidence="2" key="1">
    <citation type="journal article" date="2019" name="Sci. Rep.">
        <title>Draft genome of Tanacetum cinerariifolium, the natural source of mosquito coil.</title>
        <authorList>
            <person name="Yamashiro T."/>
            <person name="Shiraishi A."/>
            <person name="Satake H."/>
            <person name="Nakayama K."/>
        </authorList>
    </citation>
    <scope>NUCLEOTIDE SEQUENCE</scope>
</reference>
<proteinExistence type="predicted"/>
<evidence type="ECO:0008006" key="3">
    <source>
        <dbReference type="Google" id="ProtNLM"/>
    </source>
</evidence>
<dbReference type="PANTHER" id="PTHR10829">
    <property type="entry name" value="CORTACTIN AND DREBRIN"/>
    <property type="match status" value="1"/>
</dbReference>
<gene>
    <name evidence="2" type="ORF">Tci_026357</name>
</gene>
<dbReference type="GO" id="GO:0030864">
    <property type="term" value="C:cortical actin cytoskeleton"/>
    <property type="evidence" value="ECO:0007669"/>
    <property type="project" value="TreeGrafter"/>
</dbReference>
<feature type="region of interest" description="Disordered" evidence="1">
    <location>
        <begin position="752"/>
        <end position="850"/>
    </location>
</feature>
<dbReference type="GO" id="GO:0030427">
    <property type="term" value="C:site of polarized growth"/>
    <property type="evidence" value="ECO:0007669"/>
    <property type="project" value="TreeGrafter"/>
</dbReference>
<feature type="compositionally biased region" description="Basic and acidic residues" evidence="1">
    <location>
        <begin position="379"/>
        <end position="393"/>
    </location>
</feature>
<feature type="region of interest" description="Disordered" evidence="1">
    <location>
        <begin position="928"/>
        <end position="1006"/>
    </location>
</feature>
<feature type="compositionally biased region" description="Pro residues" evidence="1">
    <location>
        <begin position="176"/>
        <end position="194"/>
    </location>
</feature>
<feature type="compositionally biased region" description="Polar residues" evidence="1">
    <location>
        <begin position="268"/>
        <end position="277"/>
    </location>
</feature>
<accession>A0A6L2KZI6</accession>